<comment type="caution">
    <text evidence="1">The sequence shown here is derived from an EMBL/GenBank/DDBJ whole genome shotgun (WGS) entry which is preliminary data.</text>
</comment>
<dbReference type="InterPro" id="IPR036291">
    <property type="entry name" value="NAD(P)-bd_dom_sf"/>
</dbReference>
<sequence>MSERPVGVGIIGCGVISGAYLKAAPNFPILQVKACADLNLEAAQAKA</sequence>
<protein>
    <recommendedName>
        <fullName evidence="3">Gfo/Idh/MocA family oxidoreductase</fullName>
    </recommendedName>
</protein>
<dbReference type="Proteomes" id="UP000700706">
    <property type="component" value="Unassembled WGS sequence"/>
</dbReference>
<evidence type="ECO:0008006" key="3">
    <source>
        <dbReference type="Google" id="ProtNLM"/>
    </source>
</evidence>
<evidence type="ECO:0000313" key="2">
    <source>
        <dbReference type="Proteomes" id="UP000700706"/>
    </source>
</evidence>
<reference evidence="1" key="1">
    <citation type="submission" date="2020-06" db="EMBL/GenBank/DDBJ databases">
        <title>Stable isotope informed genome-resolved metagenomics uncovers potential trophic interactions in rhizosphere soil.</title>
        <authorList>
            <person name="Starr E.P."/>
            <person name="Shi S."/>
            <person name="Blazewicz S.J."/>
            <person name="Koch B.J."/>
            <person name="Probst A.J."/>
            <person name="Hungate B.A."/>
            <person name="Pett-Ridge J."/>
            <person name="Firestone M.K."/>
            <person name="Banfield J.F."/>
        </authorList>
    </citation>
    <scope>NUCLEOTIDE SEQUENCE</scope>
    <source>
        <strain evidence="1">YM_69_17</strain>
    </source>
</reference>
<organism evidence="1 2">
    <name type="scientific">Inquilinus limosus</name>
    <dbReference type="NCBI Taxonomy" id="171674"/>
    <lineage>
        <taxon>Bacteria</taxon>
        <taxon>Pseudomonadati</taxon>
        <taxon>Pseudomonadota</taxon>
        <taxon>Alphaproteobacteria</taxon>
        <taxon>Rhodospirillales</taxon>
        <taxon>Rhodospirillaceae</taxon>
        <taxon>Inquilinus</taxon>
    </lineage>
</organism>
<dbReference type="AlphaFoldDB" id="A0A952FL10"/>
<feature type="non-terminal residue" evidence="1">
    <location>
        <position position="47"/>
    </location>
</feature>
<dbReference type="Gene3D" id="3.40.50.720">
    <property type="entry name" value="NAD(P)-binding Rossmann-like Domain"/>
    <property type="match status" value="1"/>
</dbReference>
<proteinExistence type="predicted"/>
<evidence type="ECO:0000313" key="1">
    <source>
        <dbReference type="EMBL" id="MBW8725115.1"/>
    </source>
</evidence>
<name>A0A952FL10_9PROT</name>
<gene>
    <name evidence="1" type="ORF">JF625_08195</name>
</gene>
<dbReference type="SUPFAM" id="SSF51735">
    <property type="entry name" value="NAD(P)-binding Rossmann-fold domains"/>
    <property type="match status" value="1"/>
</dbReference>
<accession>A0A952FL10</accession>
<dbReference type="EMBL" id="JAEKLZ010000161">
    <property type="protein sequence ID" value="MBW8725115.1"/>
    <property type="molecule type" value="Genomic_DNA"/>
</dbReference>